<reference evidence="1" key="1">
    <citation type="submission" date="2014-09" db="EMBL/GenBank/DDBJ databases">
        <title>Genome sequence of the luminous mushroom Mycena chlorophos for searching fungal bioluminescence genes.</title>
        <authorList>
            <person name="Tanaka Y."/>
            <person name="Kasuga D."/>
            <person name="Oba Y."/>
            <person name="Hase S."/>
            <person name="Sato K."/>
            <person name="Oba Y."/>
            <person name="Sakakibara Y."/>
        </authorList>
    </citation>
    <scope>NUCLEOTIDE SEQUENCE</scope>
</reference>
<evidence type="ECO:0000313" key="2">
    <source>
        <dbReference type="Proteomes" id="UP000815677"/>
    </source>
</evidence>
<name>A0ABQ0M518_MYCCL</name>
<sequence>MAPMTVKELVAMAPGFAKSLRNVLSRRRQKINPPTMEAMLNHGGGYPFLENEGTIFLDEDAVSLTDLPEADWCYLATQDDVGVDPGGIICGDPVL</sequence>
<proteinExistence type="predicted"/>
<gene>
    <name evidence="1" type="ORF">MCHLO_14847</name>
</gene>
<evidence type="ECO:0000313" key="1">
    <source>
        <dbReference type="EMBL" id="GAT58409.1"/>
    </source>
</evidence>
<accession>A0ABQ0M518</accession>
<organism evidence="1 2">
    <name type="scientific">Mycena chlorophos</name>
    <name type="common">Agaric fungus</name>
    <name type="synonym">Agaricus chlorophos</name>
    <dbReference type="NCBI Taxonomy" id="658473"/>
    <lineage>
        <taxon>Eukaryota</taxon>
        <taxon>Fungi</taxon>
        <taxon>Dikarya</taxon>
        <taxon>Basidiomycota</taxon>
        <taxon>Agaricomycotina</taxon>
        <taxon>Agaricomycetes</taxon>
        <taxon>Agaricomycetidae</taxon>
        <taxon>Agaricales</taxon>
        <taxon>Marasmiineae</taxon>
        <taxon>Mycenaceae</taxon>
        <taxon>Mycena</taxon>
    </lineage>
</organism>
<dbReference type="EMBL" id="DF849691">
    <property type="protein sequence ID" value="GAT58409.1"/>
    <property type="molecule type" value="Genomic_DNA"/>
</dbReference>
<dbReference type="Proteomes" id="UP000815677">
    <property type="component" value="Unassembled WGS sequence"/>
</dbReference>
<keyword evidence="2" id="KW-1185">Reference proteome</keyword>
<protein>
    <submittedName>
        <fullName evidence="1">Uncharacterized protein</fullName>
    </submittedName>
</protein>